<dbReference type="RefSeq" id="WP_379262575.1">
    <property type="nucleotide sequence ID" value="NZ_JBHUMJ010000002.1"/>
</dbReference>
<keyword evidence="3" id="KW-1185">Reference proteome</keyword>
<dbReference type="PANTHER" id="PTHR43777:SF1">
    <property type="entry name" value="MOLYBDENUM COFACTOR CYTIDYLYLTRANSFERASE"/>
    <property type="match status" value="1"/>
</dbReference>
<accession>A0ABW5SPH6</accession>
<organism evidence="2 3">
    <name type="scientific">Paenibacillus shunpengii</name>
    <dbReference type="NCBI Taxonomy" id="2054424"/>
    <lineage>
        <taxon>Bacteria</taxon>
        <taxon>Bacillati</taxon>
        <taxon>Bacillota</taxon>
        <taxon>Bacilli</taxon>
        <taxon>Bacillales</taxon>
        <taxon>Paenibacillaceae</taxon>
        <taxon>Paenibacillus</taxon>
    </lineage>
</organism>
<dbReference type="Pfam" id="PF12804">
    <property type="entry name" value="NTP_transf_3"/>
    <property type="match status" value="1"/>
</dbReference>
<protein>
    <submittedName>
        <fullName evidence="2">Nucleotidyltransferase family protein</fullName>
    </submittedName>
</protein>
<name>A0ABW5SPH6_9BACL</name>
<dbReference type="InterPro" id="IPR025877">
    <property type="entry name" value="MobA-like_NTP_Trfase"/>
</dbReference>
<gene>
    <name evidence="2" type="ORF">ACFSVM_12985</name>
</gene>
<evidence type="ECO:0000313" key="3">
    <source>
        <dbReference type="Proteomes" id="UP001597540"/>
    </source>
</evidence>
<reference evidence="3" key="1">
    <citation type="journal article" date="2019" name="Int. J. Syst. Evol. Microbiol.">
        <title>The Global Catalogue of Microorganisms (GCM) 10K type strain sequencing project: providing services to taxonomists for standard genome sequencing and annotation.</title>
        <authorList>
            <consortium name="The Broad Institute Genomics Platform"/>
            <consortium name="The Broad Institute Genome Sequencing Center for Infectious Disease"/>
            <person name="Wu L."/>
            <person name="Ma J."/>
        </authorList>
    </citation>
    <scope>NUCLEOTIDE SEQUENCE [LARGE SCALE GENOMIC DNA]</scope>
    <source>
        <strain evidence="3">KCTC 33849</strain>
    </source>
</reference>
<comment type="caution">
    <text evidence="2">The sequence shown here is derived from an EMBL/GenBank/DDBJ whole genome shotgun (WGS) entry which is preliminary data.</text>
</comment>
<dbReference type="InterPro" id="IPR029044">
    <property type="entry name" value="Nucleotide-diphossugar_trans"/>
</dbReference>
<dbReference type="SUPFAM" id="SSF53448">
    <property type="entry name" value="Nucleotide-diphospho-sugar transferases"/>
    <property type="match status" value="1"/>
</dbReference>
<evidence type="ECO:0000259" key="1">
    <source>
        <dbReference type="Pfam" id="PF12804"/>
    </source>
</evidence>
<feature type="domain" description="MobA-like NTP transferase" evidence="1">
    <location>
        <begin position="5"/>
        <end position="168"/>
    </location>
</feature>
<dbReference type="Gene3D" id="3.90.550.10">
    <property type="entry name" value="Spore Coat Polysaccharide Biosynthesis Protein SpsA, Chain A"/>
    <property type="match status" value="1"/>
</dbReference>
<dbReference type="PANTHER" id="PTHR43777">
    <property type="entry name" value="MOLYBDENUM COFACTOR CYTIDYLYLTRANSFERASE"/>
    <property type="match status" value="1"/>
</dbReference>
<dbReference type="CDD" id="cd04182">
    <property type="entry name" value="GT_2_like_f"/>
    <property type="match status" value="1"/>
</dbReference>
<evidence type="ECO:0000313" key="2">
    <source>
        <dbReference type="EMBL" id="MFD2701386.1"/>
    </source>
</evidence>
<sequence length="218" mass="24158">MRKAGIILAAGSSQRMGEPKVNLPLIDGITMGAVVLQRAIASELDFIVVVVRPDDPLTWVSTAEKQKVYMSVCHEARGGMSYSLREGISSVKEKGADCAMILLADQPLIQQAHINQLIACFKSSPDLDYVAAKDHDELKPPILFSRTMFNFLMQLKGDEGARKLLRRSSFQGIGISFESDMFLDADTKEELAVIKQKLSQESKLVHSHSDDLYQDQDT</sequence>
<dbReference type="EMBL" id="JBHUMJ010000002">
    <property type="protein sequence ID" value="MFD2701386.1"/>
    <property type="molecule type" value="Genomic_DNA"/>
</dbReference>
<dbReference type="Proteomes" id="UP001597540">
    <property type="component" value="Unassembled WGS sequence"/>
</dbReference>
<proteinExistence type="predicted"/>